<accession>A0AAV4MCT6</accession>
<keyword evidence="3" id="KW-1185">Reference proteome</keyword>
<dbReference type="InterPro" id="IPR058752">
    <property type="entry name" value="RDRP_C_head"/>
</dbReference>
<keyword evidence="2" id="KW-0548">Nucleotidyltransferase</keyword>
<evidence type="ECO:0000313" key="3">
    <source>
        <dbReference type="Proteomes" id="UP001054945"/>
    </source>
</evidence>
<gene>
    <name evidence="2" type="primary">RDR1_12</name>
    <name evidence="2" type="ORF">CEXT_757441</name>
</gene>
<sequence length="102" mass="12046">MNVYGFENEGQLLAGALIHPPNLYENRHDMSNLMNLVEFEVQWIFLKLERNFLKNLGENLRTNKFTDEMFQKASAWYMVTYSKNEKHGCISLVYPGLFQMFS</sequence>
<evidence type="ECO:0000313" key="2">
    <source>
        <dbReference type="EMBL" id="GIX70163.1"/>
    </source>
</evidence>
<keyword evidence="2" id="KW-0808">Transferase</keyword>
<protein>
    <submittedName>
        <fullName evidence="2">RNA-dependent RNA polymerase</fullName>
    </submittedName>
</protein>
<dbReference type="Proteomes" id="UP001054945">
    <property type="component" value="Unassembled WGS sequence"/>
</dbReference>
<evidence type="ECO:0000259" key="1">
    <source>
        <dbReference type="Pfam" id="PF26253"/>
    </source>
</evidence>
<comment type="caution">
    <text evidence="2">The sequence shown here is derived from an EMBL/GenBank/DDBJ whole genome shotgun (WGS) entry which is preliminary data.</text>
</comment>
<dbReference type="AlphaFoldDB" id="A0AAV4MCT6"/>
<dbReference type="GO" id="GO:0003968">
    <property type="term" value="F:RNA-directed RNA polymerase activity"/>
    <property type="evidence" value="ECO:0007669"/>
    <property type="project" value="UniProtKB-KW"/>
</dbReference>
<feature type="domain" description="RDRP C-terminal head" evidence="1">
    <location>
        <begin position="1"/>
        <end position="87"/>
    </location>
</feature>
<dbReference type="Pfam" id="PF26253">
    <property type="entry name" value="RdRP_head"/>
    <property type="match status" value="1"/>
</dbReference>
<organism evidence="2 3">
    <name type="scientific">Caerostris extrusa</name>
    <name type="common">Bark spider</name>
    <name type="synonym">Caerostris bankana</name>
    <dbReference type="NCBI Taxonomy" id="172846"/>
    <lineage>
        <taxon>Eukaryota</taxon>
        <taxon>Metazoa</taxon>
        <taxon>Ecdysozoa</taxon>
        <taxon>Arthropoda</taxon>
        <taxon>Chelicerata</taxon>
        <taxon>Arachnida</taxon>
        <taxon>Araneae</taxon>
        <taxon>Araneomorphae</taxon>
        <taxon>Entelegynae</taxon>
        <taxon>Araneoidea</taxon>
        <taxon>Araneidae</taxon>
        <taxon>Caerostris</taxon>
    </lineage>
</organism>
<dbReference type="EMBL" id="BPLR01002116">
    <property type="protein sequence ID" value="GIX70163.1"/>
    <property type="molecule type" value="Genomic_DNA"/>
</dbReference>
<reference evidence="2 3" key="1">
    <citation type="submission" date="2021-06" db="EMBL/GenBank/DDBJ databases">
        <title>Caerostris extrusa draft genome.</title>
        <authorList>
            <person name="Kono N."/>
            <person name="Arakawa K."/>
        </authorList>
    </citation>
    <scope>NUCLEOTIDE SEQUENCE [LARGE SCALE GENOMIC DNA]</scope>
</reference>
<proteinExistence type="predicted"/>
<name>A0AAV4MCT6_CAEEX</name>
<keyword evidence="2" id="KW-0696">RNA-directed RNA polymerase</keyword>